<dbReference type="InterPro" id="IPR046843">
    <property type="entry name" value="LonB_AAA-LID"/>
</dbReference>
<dbReference type="Gene3D" id="3.40.50.300">
    <property type="entry name" value="P-loop containing nucleotide triphosphate hydrolases"/>
    <property type="match status" value="1"/>
</dbReference>
<accession>A0ABT0N9M1</accession>
<feature type="active site" evidence="2">
    <location>
        <position position="379"/>
    </location>
</feature>
<comment type="caution">
    <text evidence="4">The sequence shown here is derived from an EMBL/GenBank/DDBJ whole genome shotgun (WGS) entry which is preliminary data.</text>
</comment>
<dbReference type="Pfam" id="PF20436">
    <property type="entry name" value="LonB_AAA-LID"/>
    <property type="match status" value="1"/>
</dbReference>
<dbReference type="SUPFAM" id="SSF54211">
    <property type="entry name" value="Ribosomal protein S5 domain 2-like"/>
    <property type="match status" value="1"/>
</dbReference>
<dbReference type="Gene3D" id="3.30.230.10">
    <property type="match status" value="1"/>
</dbReference>
<dbReference type="PRINTS" id="PR00830">
    <property type="entry name" value="ENDOLAPTASE"/>
</dbReference>
<dbReference type="InterPro" id="IPR014721">
    <property type="entry name" value="Ribsml_uS5_D2-typ_fold_subgr"/>
</dbReference>
<dbReference type="Pfam" id="PF05362">
    <property type="entry name" value="Lon_C"/>
    <property type="match status" value="1"/>
</dbReference>
<dbReference type="PANTHER" id="PTHR10046">
    <property type="entry name" value="ATP DEPENDENT LON PROTEASE FAMILY MEMBER"/>
    <property type="match status" value="1"/>
</dbReference>
<comment type="catalytic activity">
    <reaction evidence="2">
        <text>Hydrolysis of proteins in presence of ATP.</text>
        <dbReference type="EC" id="3.4.21.53"/>
    </reaction>
</comment>
<dbReference type="InterPro" id="IPR027417">
    <property type="entry name" value="P-loop_NTPase"/>
</dbReference>
<dbReference type="InterPro" id="IPR027065">
    <property type="entry name" value="Lon_Prtase"/>
</dbReference>
<keyword evidence="5" id="KW-1185">Reference proteome</keyword>
<feature type="domain" description="Lon proteolytic" evidence="3">
    <location>
        <begin position="289"/>
        <end position="484"/>
    </location>
</feature>
<evidence type="ECO:0000313" key="4">
    <source>
        <dbReference type="EMBL" id="MCL2914815.1"/>
    </source>
</evidence>
<dbReference type="Proteomes" id="UP001202831">
    <property type="component" value="Unassembled WGS sequence"/>
</dbReference>
<dbReference type="RefSeq" id="WP_249249464.1">
    <property type="nucleotide sequence ID" value="NZ_JAKIKT010000005.1"/>
</dbReference>
<reference evidence="4 5" key="1">
    <citation type="submission" date="2022-01" db="EMBL/GenBank/DDBJ databases">
        <title>Whole genome-based taxonomy of the Shewanellaceae.</title>
        <authorList>
            <person name="Martin-Rodriguez A.J."/>
        </authorList>
    </citation>
    <scope>NUCLEOTIDE SEQUENCE [LARGE SCALE GENOMIC DNA]</scope>
    <source>
        <strain evidence="4 5">DSM 21332</strain>
    </source>
</reference>
<dbReference type="EMBL" id="JAKIKT010000005">
    <property type="protein sequence ID" value="MCL2914815.1"/>
    <property type="molecule type" value="Genomic_DNA"/>
</dbReference>
<dbReference type="InterPro" id="IPR008269">
    <property type="entry name" value="Lon_proteolytic"/>
</dbReference>
<organism evidence="4 5">
    <name type="scientific">Shewanella corallii</name>
    <dbReference type="NCBI Taxonomy" id="560080"/>
    <lineage>
        <taxon>Bacteria</taxon>
        <taxon>Pseudomonadati</taxon>
        <taxon>Pseudomonadota</taxon>
        <taxon>Gammaproteobacteria</taxon>
        <taxon>Alteromonadales</taxon>
        <taxon>Shewanellaceae</taxon>
        <taxon>Shewanella</taxon>
    </lineage>
</organism>
<dbReference type="EC" id="3.4.21.53" evidence="2"/>
<sequence length="533" mass="58659">MTSTKIPVTALAPQYAFGQSSVPSAEALLVGQERLQNTIKLALASGQNLYIADFSGIARNLLLHSLQQQYKQSSWQYLRGNIRRQDLIGQRLADGSWAPGALAKSQHLVIDAESLIKRENLWELLCHCLEHNQIQLANGDTIALQAKVTLIGNGELYAGLRYQESRFIELFPLLAEMSHELDLGRHSVDEYAAFLHALASSRELTLHESALQPLCQFSARLTEHQQRLSLSSGEMVRLLAQAAALSGNPHLNGGAIQAAMEARQFRHNASELFAAQSFDDAFINLPTEGEVIGQINGLTVIDSIDFCYGEPARITTSVHYGDGEVADIERKSELGGNIHAKGMMILSACLYRIFGRDAPLHLNANIVFEQSYQEIDGDSASLAEYCCLISAIAEQPINQSLAVTGALDQLGNVQAIGGVNEKIEGFFNLCFRRGLTGNQGVIIPRANLQQLNLPSRIIEAVNEGQFHLYQVAHMDEAVELLMNKPAGEADENNNFPDETLYGLVQQRLDRLAGHGEEEPGFWERLRSRLGFSS</sequence>
<evidence type="ECO:0000259" key="3">
    <source>
        <dbReference type="PROSITE" id="PS51786"/>
    </source>
</evidence>
<keyword evidence="2" id="KW-0720">Serine protease</keyword>
<keyword evidence="2" id="KW-0378">Hydrolase</keyword>
<keyword evidence="1 2" id="KW-0645">Protease</keyword>
<name>A0ABT0N9M1_9GAMM</name>
<protein>
    <recommendedName>
        <fullName evidence="2">endopeptidase La</fullName>
        <ecNumber evidence="2">3.4.21.53</ecNumber>
    </recommendedName>
</protein>
<dbReference type="Pfam" id="PF13654">
    <property type="entry name" value="AAA_32"/>
    <property type="match status" value="1"/>
</dbReference>
<dbReference type="PROSITE" id="PS51786">
    <property type="entry name" value="LON_PROTEOLYTIC"/>
    <property type="match status" value="1"/>
</dbReference>
<gene>
    <name evidence="4" type="ORF">L2725_13645</name>
</gene>
<evidence type="ECO:0000256" key="2">
    <source>
        <dbReference type="PROSITE-ProRule" id="PRU01122"/>
    </source>
</evidence>
<dbReference type="InterPro" id="IPR041699">
    <property type="entry name" value="AAA_32"/>
</dbReference>
<evidence type="ECO:0000313" key="5">
    <source>
        <dbReference type="Proteomes" id="UP001202831"/>
    </source>
</evidence>
<dbReference type="InterPro" id="IPR020568">
    <property type="entry name" value="Ribosomal_Su5_D2-typ_SF"/>
</dbReference>
<comment type="similarity">
    <text evidence="2">Belongs to the peptidase S16 family.</text>
</comment>
<feature type="active site" evidence="2">
    <location>
        <position position="422"/>
    </location>
</feature>
<evidence type="ECO:0000256" key="1">
    <source>
        <dbReference type="ARBA" id="ARBA00022670"/>
    </source>
</evidence>
<proteinExistence type="inferred from homology"/>